<reference evidence="2" key="1">
    <citation type="journal article" date="2012" name="Proc. Natl. Acad. Sci. U.S.A.">
        <title>Antigenic diversity is generated by distinct evolutionary mechanisms in African trypanosome species.</title>
        <authorList>
            <person name="Jackson A.P."/>
            <person name="Berry A."/>
            <person name="Aslett M."/>
            <person name="Allison H.C."/>
            <person name="Burton P."/>
            <person name="Vavrova-Anderson J."/>
            <person name="Brown R."/>
            <person name="Browne H."/>
            <person name="Corton N."/>
            <person name="Hauser H."/>
            <person name="Gamble J."/>
            <person name="Gilderthorp R."/>
            <person name="Marcello L."/>
            <person name="McQuillan J."/>
            <person name="Otto T.D."/>
            <person name="Quail M.A."/>
            <person name="Sanders M.J."/>
            <person name="van Tonder A."/>
            <person name="Ginger M.L."/>
            <person name="Field M.C."/>
            <person name="Barry J.D."/>
            <person name="Hertz-Fowler C."/>
            <person name="Berriman M."/>
        </authorList>
    </citation>
    <scope>NUCLEOTIDE SEQUENCE</scope>
    <source>
        <strain evidence="2">IL3000</strain>
    </source>
</reference>
<dbReference type="VEuPathDB" id="TriTrypDB:TcIL3000_5_4770"/>
<proteinExistence type="predicted"/>
<feature type="region of interest" description="Disordered" evidence="1">
    <location>
        <begin position="1005"/>
        <end position="1027"/>
    </location>
</feature>
<name>G0UM56_TRYCI</name>
<dbReference type="AlphaFoldDB" id="G0UM56"/>
<evidence type="ECO:0000313" key="2">
    <source>
        <dbReference type="EMBL" id="CCC90719.1"/>
    </source>
</evidence>
<feature type="compositionally biased region" description="Basic residues" evidence="1">
    <location>
        <begin position="1014"/>
        <end position="1024"/>
    </location>
</feature>
<evidence type="ECO:0000256" key="1">
    <source>
        <dbReference type="SAM" id="MobiDB-lite"/>
    </source>
</evidence>
<dbReference type="EMBL" id="HE575318">
    <property type="protein sequence ID" value="CCC90719.1"/>
    <property type="molecule type" value="Genomic_DNA"/>
</dbReference>
<organism evidence="2">
    <name type="scientific">Trypanosoma congolense (strain IL3000)</name>
    <dbReference type="NCBI Taxonomy" id="1068625"/>
    <lineage>
        <taxon>Eukaryota</taxon>
        <taxon>Discoba</taxon>
        <taxon>Euglenozoa</taxon>
        <taxon>Kinetoplastea</taxon>
        <taxon>Metakinetoplastina</taxon>
        <taxon>Trypanosomatida</taxon>
        <taxon>Trypanosomatidae</taxon>
        <taxon>Trypanosoma</taxon>
        <taxon>Nannomonas</taxon>
    </lineage>
</organism>
<gene>
    <name evidence="2" type="ORF">TCIL3000_5_4770</name>
</gene>
<sequence length="1053" mass="114425">MLQSTCRAGFALQTRSAWRVTNFLRASRGTDVNGPSDGVYIETIQFPCFVGARTPLRISLPRSFVDTPPPRQWCSSLLASLAAAFEKLRREWLSTASISINTIHTSRSRGNATFVGVSGRCRSTCSYLFSAVSPIRSLLLRETTPRLTVCPAMPLHMVRRHLSEEPTLQVETSETLTGSAAQMCGIRWYASHSRRSLIDLECLRNLCDEPSMLRCQRRVLLVVGFLISAAHGPKDAGSAAEVLSLLPISERVKAVIILITSYSSRVQANVLHEALLSAFTDQQLSQAEACGLLRVLAEASGGNVSLYKRHFANGVRCVITRGCGNSCAPENRSFVADALTLGERMLGLKALAQLCDECGLWYESTAYRSACAGMLVEDNVTRAMVMHDEARLPSIFFYGKSFGELMLALFTFLWKGKGNNASHIAAIRELCHKMPECVAVYTKHRMAALLARMEMNLDCTAVSGNDYGTALQRLLATGRSTYDGVKVSEVSWLHFHNGCGTASTASLLLPLCSGSWDNTVSVLNFTHSAGLEIALRGLQTLMDLTAAGRYYVIAKLRIPPNHNGGVEGGRGKRLCTLFFDVHAPEGQASSLEGVEGPRKHNEAASRDQRQLFLAHLSGANGPWTIPTGYVTQVASTLPQLSSTALSQWIRVLLRHGQQDVVIALLRVAAERGVVPEMEVLIELLEAVYRHSCYDHTGGLKNAKDAETYRLESAVDNIRSSFPDCAQAIFRAFVERTATRLQDMRGAPHVWGPALQLLSAVTALRMMHYPRGCMESVVSSGPPTAVSDMLKLLGGYFGNTGSNEHATPPSQSPVPLELTSLRRLLESAQSAELYPRVDIIAVASPNSCGHKAAWWSSHRLAAAVPVATAIYRRQAVGLWLVALQSIMRSAPIGGGGPSIVEAHHAIRIAAFGTTSSKALLKHLLLFQTQGGEALPSLAQRRRAQAEDAMLVVTLACVSGALVARGAWRAALRVIPPSVDDLPPLLHRARSNASRCEEGSGITAYRQGEVSAATRGRNKSSPRHRGCGMPAGVRRLVERMHLCDSFLWWDGSNGE</sequence>
<accession>G0UM56</accession>
<protein>
    <submittedName>
        <fullName evidence="2">Uncharacterized protein</fullName>
    </submittedName>
</protein>